<accession>A0ABP0SA29</accession>
<dbReference type="PROSITE" id="PS50076">
    <property type="entry name" value="DNAJ_2"/>
    <property type="match status" value="1"/>
</dbReference>
<feature type="compositionally biased region" description="Pro residues" evidence="1">
    <location>
        <begin position="939"/>
        <end position="949"/>
    </location>
</feature>
<evidence type="ECO:0000259" key="2">
    <source>
        <dbReference type="PROSITE" id="PS50076"/>
    </source>
</evidence>
<feature type="compositionally biased region" description="Pro residues" evidence="1">
    <location>
        <begin position="1024"/>
        <end position="1034"/>
    </location>
</feature>
<proteinExistence type="predicted"/>
<dbReference type="Pfam" id="PF00226">
    <property type="entry name" value="DnaJ"/>
    <property type="match status" value="1"/>
</dbReference>
<evidence type="ECO:0000256" key="1">
    <source>
        <dbReference type="SAM" id="MobiDB-lite"/>
    </source>
</evidence>
<dbReference type="PANTHER" id="PTHR28069">
    <property type="entry name" value="GH20023P"/>
    <property type="match status" value="1"/>
</dbReference>
<feature type="region of interest" description="Disordered" evidence="1">
    <location>
        <begin position="832"/>
        <end position="1060"/>
    </location>
</feature>
<feature type="compositionally biased region" description="Pro residues" evidence="1">
    <location>
        <begin position="902"/>
        <end position="911"/>
    </location>
</feature>
<dbReference type="PRINTS" id="PR00625">
    <property type="entry name" value="JDOMAIN"/>
</dbReference>
<sequence>MSLSPGDGVELQQHLSSRVDLNGRQGRLREVDGDRWVVVLGEDPCEESVKVRPANLRRTQEAGVWCREMNGKAVKLQKCGDLEKAEQIWTTLLFFLATASDLETLKVIYSNRSASRLQRGSAREALTDAEKCVQLDITWEKGWLRKIDALEALGEVVRAYDVVLDGCKCLSKDKKKHIEERRARLESMPETKGFLREDLAVEPFCCACGACGPTRKLSKCEECMMVSYCGPACLARDAVSHGAVCKAFRAVRAFDELNESGRLWRGCCDAHGRFHGYRILIDGITRFEFPSQVTDRSAQAASIATWGDWVKLVTSSSSDWARDPVSRVFSLETFRRIIAGDQLETAEDEVLHQLASQVASYPLTLFHSLRSFGLLPSGKDTTLVIHVIGAEADKEGNYAQEIQSMLQTLVGLSQLLLVYIGPSNVASDQGLQEHAKHFQRLRSQPQRGHASSFYFRGTYAEFLASDLYSSPSLVMAFHPGFHDSTYPWWPTLQFLLHEDVPLALTCFSEQDLNDTKQMIVEGNEVFRAKVAFEFRNPFASHFVTPAREGKNVPRACNMHLLGWQGILKRFPKGGGVLDGSHMEVMAMCTMQAVSTAATPAQHYILQERARSYLHFAAALERRRPCVGQKLISEEMPEVATETETAFETETEPVEVEDFYELLGVSEEADVKEIKAAYRQAARLTHPDFFRTKPKEEREKAQERFTQVNKAFEVLTDPKKRQAYDLRGLAGLAEFEFNGERIIMPPPWRVRVGYTGHHFWKMKEYFVGFMLETLPDVSHEVILSAFEEATKDPIGVGQAILVDRCTEKRAKDVVEALQEYGLVCMCEEVPDEELREEEDEEEAEEPKPKPVVKQAPTQPKPKPQPVVNQVPPTPPKPQPQPVVNQVPPTPPKPQPQPVVNQVPPTPPKPQPQPVVNQVPPTPPKPKPLVDRKPSKKSPAPVSPPPAPEPPSKWHWPHSAGSPQEASGSRVTLPTPPQPQSQPVVNQVPPTPPKPKPQPVVNQAPPTPPKPKPLVDRTPSKKSPTPISPSPAPEPPLKWRWPHSARSPPCYQASEVIFKRRR</sequence>
<gene>
    <name evidence="3" type="ORF">SCF082_LOCUS50755</name>
</gene>
<dbReference type="Gene3D" id="1.10.287.110">
    <property type="entry name" value="DnaJ domain"/>
    <property type="match status" value="1"/>
</dbReference>
<feature type="domain" description="J" evidence="2">
    <location>
        <begin position="657"/>
        <end position="727"/>
    </location>
</feature>
<dbReference type="PRINTS" id="PR01217">
    <property type="entry name" value="PRICHEXTENSN"/>
</dbReference>
<dbReference type="SMART" id="SM00271">
    <property type="entry name" value="DnaJ"/>
    <property type="match status" value="1"/>
</dbReference>
<feature type="compositionally biased region" description="Pro residues" evidence="1">
    <location>
        <begin position="987"/>
        <end position="996"/>
    </location>
</feature>
<dbReference type="Proteomes" id="UP001642464">
    <property type="component" value="Unassembled WGS sequence"/>
</dbReference>
<evidence type="ECO:0000313" key="3">
    <source>
        <dbReference type="EMBL" id="CAK9109207.1"/>
    </source>
</evidence>
<dbReference type="PROSITE" id="PS00636">
    <property type="entry name" value="DNAJ_1"/>
    <property type="match status" value="1"/>
</dbReference>
<dbReference type="SUPFAM" id="SSF46565">
    <property type="entry name" value="Chaperone J-domain"/>
    <property type="match status" value="1"/>
</dbReference>
<organism evidence="3 4">
    <name type="scientific">Durusdinium trenchii</name>
    <dbReference type="NCBI Taxonomy" id="1381693"/>
    <lineage>
        <taxon>Eukaryota</taxon>
        <taxon>Sar</taxon>
        <taxon>Alveolata</taxon>
        <taxon>Dinophyceae</taxon>
        <taxon>Suessiales</taxon>
        <taxon>Symbiodiniaceae</taxon>
        <taxon>Durusdinium</taxon>
    </lineage>
</organism>
<dbReference type="Pfam" id="PF20179">
    <property type="entry name" value="MSS51_C"/>
    <property type="match status" value="1"/>
</dbReference>
<feature type="compositionally biased region" description="Acidic residues" evidence="1">
    <location>
        <begin position="832"/>
        <end position="843"/>
    </location>
</feature>
<dbReference type="InterPro" id="IPR001623">
    <property type="entry name" value="DnaJ_domain"/>
</dbReference>
<evidence type="ECO:0000313" key="4">
    <source>
        <dbReference type="Proteomes" id="UP001642464"/>
    </source>
</evidence>
<dbReference type="Gene3D" id="1.25.40.10">
    <property type="entry name" value="Tetratricopeptide repeat domain"/>
    <property type="match status" value="1"/>
</dbReference>
<protein>
    <submittedName>
        <fullName evidence="3">Chaperone protein DnaJ</fullName>
    </submittedName>
</protein>
<name>A0ABP0SA29_9DINO</name>
<reference evidence="3 4" key="1">
    <citation type="submission" date="2024-02" db="EMBL/GenBank/DDBJ databases">
        <authorList>
            <person name="Chen Y."/>
            <person name="Shah S."/>
            <person name="Dougan E. K."/>
            <person name="Thang M."/>
            <person name="Chan C."/>
        </authorList>
    </citation>
    <scope>NUCLEOTIDE SEQUENCE [LARGE SCALE GENOMIC DNA]</scope>
</reference>
<keyword evidence="4" id="KW-1185">Reference proteome</keyword>
<dbReference type="InterPro" id="IPR036869">
    <property type="entry name" value="J_dom_sf"/>
</dbReference>
<dbReference type="SUPFAM" id="SSF48452">
    <property type="entry name" value="TPR-like"/>
    <property type="match status" value="1"/>
</dbReference>
<dbReference type="InterPro" id="IPR011990">
    <property type="entry name" value="TPR-like_helical_dom_sf"/>
</dbReference>
<feature type="compositionally biased region" description="Polar residues" evidence="1">
    <location>
        <begin position="959"/>
        <end position="970"/>
    </location>
</feature>
<dbReference type="SUPFAM" id="SSF144232">
    <property type="entry name" value="HIT/MYND zinc finger-like"/>
    <property type="match status" value="1"/>
</dbReference>
<comment type="caution">
    <text evidence="3">The sequence shown here is derived from an EMBL/GenBank/DDBJ whole genome shotgun (WGS) entry which is preliminary data.</text>
</comment>
<dbReference type="InterPro" id="IPR018253">
    <property type="entry name" value="DnaJ_domain_CS"/>
</dbReference>
<dbReference type="InterPro" id="IPR046824">
    <property type="entry name" value="Mss51-like_C"/>
</dbReference>
<feature type="compositionally biased region" description="Pro residues" evidence="1">
    <location>
        <begin position="886"/>
        <end position="895"/>
    </location>
</feature>
<feature type="compositionally biased region" description="Pro residues" evidence="1">
    <location>
        <begin position="870"/>
        <end position="879"/>
    </location>
</feature>
<dbReference type="EMBL" id="CAXAMM010043240">
    <property type="protein sequence ID" value="CAK9109207.1"/>
    <property type="molecule type" value="Genomic_DNA"/>
</dbReference>
<dbReference type="CDD" id="cd06257">
    <property type="entry name" value="DnaJ"/>
    <property type="match status" value="1"/>
</dbReference>